<protein>
    <submittedName>
        <fullName evidence="1">Uncharacterized protein</fullName>
    </submittedName>
</protein>
<reference evidence="1 2" key="1">
    <citation type="journal article" date="2015" name="Sci. Rep.">
        <title>The power of single molecule real-time sequencing technology in the de novo assembly of a eukaryotic genome.</title>
        <authorList>
            <person name="Sakai H."/>
            <person name="Naito K."/>
            <person name="Ogiso-Tanaka E."/>
            <person name="Takahashi Y."/>
            <person name="Iseki K."/>
            <person name="Muto C."/>
            <person name="Satou K."/>
            <person name="Teruya K."/>
            <person name="Shiroma A."/>
            <person name="Shimoji M."/>
            <person name="Hirano T."/>
            <person name="Itoh T."/>
            <person name="Kaga A."/>
            <person name="Tomooka N."/>
        </authorList>
    </citation>
    <scope>NUCLEOTIDE SEQUENCE [LARGE SCALE GENOMIC DNA]</scope>
    <source>
        <strain evidence="2">cv. Shumari</strain>
    </source>
</reference>
<feature type="non-terminal residue" evidence="1">
    <location>
        <position position="151"/>
    </location>
</feature>
<name>A0A0S3RBX2_PHAAN</name>
<sequence length="151" mass="17276">MTLLFTCDNFTWNLTHLHGLSFLFLESGTASIYHGGLATSISNFQNPSTPLPQHIIIYFPLSQILHLSRANPFSSSVLTNFTYLLFCLLHSSPHKPNFSTIKYHIIILSPLHNSVTTMNTHTHKNKKASYKTLYMFTRMLLKYVCKISLKL</sequence>
<dbReference type="Proteomes" id="UP000291084">
    <property type="component" value="Chromosome 2"/>
</dbReference>
<organism evidence="1 2">
    <name type="scientific">Vigna angularis var. angularis</name>
    <dbReference type="NCBI Taxonomy" id="157739"/>
    <lineage>
        <taxon>Eukaryota</taxon>
        <taxon>Viridiplantae</taxon>
        <taxon>Streptophyta</taxon>
        <taxon>Embryophyta</taxon>
        <taxon>Tracheophyta</taxon>
        <taxon>Spermatophyta</taxon>
        <taxon>Magnoliopsida</taxon>
        <taxon>eudicotyledons</taxon>
        <taxon>Gunneridae</taxon>
        <taxon>Pentapetalae</taxon>
        <taxon>rosids</taxon>
        <taxon>fabids</taxon>
        <taxon>Fabales</taxon>
        <taxon>Fabaceae</taxon>
        <taxon>Papilionoideae</taxon>
        <taxon>50 kb inversion clade</taxon>
        <taxon>NPAAA clade</taxon>
        <taxon>indigoferoid/millettioid clade</taxon>
        <taxon>Phaseoleae</taxon>
        <taxon>Vigna</taxon>
    </lineage>
</organism>
<dbReference type="EMBL" id="AP015035">
    <property type="protein sequence ID" value="BAT78248.1"/>
    <property type="molecule type" value="Genomic_DNA"/>
</dbReference>
<gene>
    <name evidence="1" type="primary">Vigan.02G089900</name>
    <name evidence="1" type="ORF">VIGAN_02089900</name>
</gene>
<keyword evidence="2" id="KW-1185">Reference proteome</keyword>
<dbReference type="AlphaFoldDB" id="A0A0S3RBX2"/>
<evidence type="ECO:0000313" key="1">
    <source>
        <dbReference type="EMBL" id="BAT78248.1"/>
    </source>
</evidence>
<proteinExistence type="predicted"/>
<accession>A0A0S3RBX2</accession>
<evidence type="ECO:0000313" key="2">
    <source>
        <dbReference type="Proteomes" id="UP000291084"/>
    </source>
</evidence>